<evidence type="ECO:0000313" key="14">
    <source>
        <dbReference type="EMBL" id="AGB38481.1"/>
    </source>
</evidence>
<evidence type="ECO:0000256" key="5">
    <source>
        <dbReference type="ARBA" id="ARBA00009869"/>
    </source>
</evidence>
<dbReference type="KEGG" id="nou:Natoc_2721"/>
<dbReference type="Proteomes" id="UP000010878">
    <property type="component" value="Chromosome"/>
</dbReference>
<evidence type="ECO:0000256" key="6">
    <source>
        <dbReference type="ARBA" id="ARBA00011271"/>
    </source>
</evidence>
<dbReference type="Pfam" id="PF00694">
    <property type="entry name" value="Aconitase_C"/>
    <property type="match status" value="1"/>
</dbReference>
<evidence type="ECO:0000256" key="2">
    <source>
        <dbReference type="ARBA" id="ARBA00002695"/>
    </source>
</evidence>
<gene>
    <name evidence="14" type="ORF">Natoc_2721</name>
</gene>
<dbReference type="AlphaFoldDB" id="L0K0F1"/>
<dbReference type="GO" id="GO:0003861">
    <property type="term" value="F:3-isopropylmalate dehydratase activity"/>
    <property type="evidence" value="ECO:0007669"/>
    <property type="project" value="UniProtKB-EC"/>
</dbReference>
<comment type="pathway">
    <text evidence="3">Amino-acid biosynthesis; L-leucine biosynthesis; L-leucine from 3-methyl-2-oxobutanoate: step 2/4.</text>
</comment>
<dbReference type="OrthoDB" id="6505at2157"/>
<proteinExistence type="inferred from homology"/>
<accession>L0K0F1</accession>
<comment type="similarity">
    <text evidence="4">Belongs to the LeuD family. LeuD type 1 subfamily.</text>
</comment>
<dbReference type="GeneID" id="14403108"/>
<comment type="catalytic activity">
    <reaction evidence="1">
        <text>(2R,3S)-3-isopropylmalate = (2S)-2-isopropylmalate</text>
        <dbReference type="Rhea" id="RHEA:32287"/>
        <dbReference type="ChEBI" id="CHEBI:1178"/>
        <dbReference type="ChEBI" id="CHEBI:35121"/>
        <dbReference type="EC" id="4.2.1.33"/>
    </reaction>
</comment>
<dbReference type="EC" id="4.2.1.33" evidence="7"/>
<dbReference type="Gene3D" id="3.20.19.10">
    <property type="entry name" value="Aconitase, domain 4"/>
    <property type="match status" value="1"/>
</dbReference>
<evidence type="ECO:0000256" key="9">
    <source>
        <dbReference type="ARBA" id="ARBA00022605"/>
    </source>
</evidence>
<comment type="similarity">
    <text evidence="5">Belongs to the LeuD family. LeuD type 2 subfamily.</text>
</comment>
<dbReference type="NCBIfam" id="NF002458">
    <property type="entry name" value="PRK01641.1"/>
    <property type="match status" value="1"/>
</dbReference>
<dbReference type="InterPro" id="IPR000573">
    <property type="entry name" value="AconitaseA/IPMdHydase_ssu_swvl"/>
</dbReference>
<dbReference type="GO" id="GO:0009316">
    <property type="term" value="C:3-isopropylmalate dehydratase complex"/>
    <property type="evidence" value="ECO:0007669"/>
    <property type="project" value="InterPro"/>
</dbReference>
<feature type="domain" description="Aconitase A/isopropylmalate dehydratase small subunit swivel" evidence="13">
    <location>
        <begin position="63"/>
        <end position="173"/>
    </location>
</feature>
<keyword evidence="15" id="KW-1185">Reference proteome</keyword>
<dbReference type="PANTHER" id="PTHR43345">
    <property type="entry name" value="3-ISOPROPYLMALATE DEHYDRATASE SMALL SUBUNIT 2-RELATED-RELATED"/>
    <property type="match status" value="1"/>
</dbReference>
<evidence type="ECO:0000256" key="3">
    <source>
        <dbReference type="ARBA" id="ARBA00004729"/>
    </source>
</evidence>
<dbReference type="RefSeq" id="WP_015321921.1">
    <property type="nucleotide sequence ID" value="NC_019974.1"/>
</dbReference>
<dbReference type="CDD" id="cd01577">
    <property type="entry name" value="IPMI_Swivel"/>
    <property type="match status" value="1"/>
</dbReference>
<comment type="subunit">
    <text evidence="6">Heterodimer of LeuC and LeuD.</text>
</comment>
<dbReference type="eggNOG" id="arCOG02230">
    <property type="taxonomic scope" value="Archaea"/>
</dbReference>
<keyword evidence="9" id="KW-0028">Amino-acid biosynthesis</keyword>
<dbReference type="UniPathway" id="UPA00048">
    <property type="reaction ID" value="UER00071"/>
</dbReference>
<evidence type="ECO:0000259" key="13">
    <source>
        <dbReference type="Pfam" id="PF00694"/>
    </source>
</evidence>
<protein>
    <recommendedName>
        <fullName evidence="7">3-isopropylmalate dehydratase</fullName>
        <ecNumber evidence="7">4.2.1.33</ecNumber>
    </recommendedName>
</protein>
<evidence type="ECO:0000256" key="7">
    <source>
        <dbReference type="ARBA" id="ARBA00011998"/>
    </source>
</evidence>
<comment type="function">
    <text evidence="2">Catalyzes the isomerization between 2-isopropylmalate and 3-isopropylmalate, via the formation of 2-isopropylmaleate.</text>
</comment>
<dbReference type="STRING" id="694430.Natoc_2721"/>
<evidence type="ECO:0000256" key="4">
    <source>
        <dbReference type="ARBA" id="ARBA00009845"/>
    </source>
</evidence>
<evidence type="ECO:0000256" key="11">
    <source>
        <dbReference type="ARBA" id="ARBA00023304"/>
    </source>
</evidence>
<reference evidence="14 15" key="1">
    <citation type="submission" date="2012-11" db="EMBL/GenBank/DDBJ databases">
        <title>FINISHED of Natronococcus occultus SP4, DSM 3396.</title>
        <authorList>
            <consortium name="DOE Joint Genome Institute"/>
            <person name="Eisen J."/>
            <person name="Huntemann M."/>
            <person name="Wei C.-L."/>
            <person name="Han J."/>
            <person name="Detter J.C."/>
            <person name="Han C."/>
            <person name="Tapia R."/>
            <person name="Chen A."/>
            <person name="Kyrpides N."/>
            <person name="Mavromatis K."/>
            <person name="Markowitz V."/>
            <person name="Szeto E."/>
            <person name="Ivanova N."/>
            <person name="Mikhailova N."/>
            <person name="Ovchinnikova G."/>
            <person name="Pagani I."/>
            <person name="Pati A."/>
            <person name="Goodwin L."/>
            <person name="Nordberg H.P."/>
            <person name="Cantor M.N."/>
            <person name="Hua S.X."/>
            <person name="Woyke T."/>
            <person name="Eisen J."/>
            <person name="Klenk H.-P."/>
            <person name="Klenk H.-P."/>
        </authorList>
    </citation>
    <scope>NUCLEOTIDE SEQUENCE [LARGE SCALE GENOMIC DNA]</scope>
    <source>
        <strain evidence="14 15">SP4</strain>
    </source>
</reference>
<organism evidence="14 15">
    <name type="scientific">Natronococcus occultus SP4</name>
    <dbReference type="NCBI Taxonomy" id="694430"/>
    <lineage>
        <taxon>Archaea</taxon>
        <taxon>Methanobacteriati</taxon>
        <taxon>Methanobacteriota</taxon>
        <taxon>Stenosarchaea group</taxon>
        <taxon>Halobacteria</taxon>
        <taxon>Halobacteriales</taxon>
        <taxon>Natrialbaceae</taxon>
        <taxon>Natronococcus</taxon>
    </lineage>
</organism>
<evidence type="ECO:0000256" key="8">
    <source>
        <dbReference type="ARBA" id="ARBA00022430"/>
    </source>
</evidence>
<dbReference type="InterPro" id="IPR033940">
    <property type="entry name" value="IPMI_Swivel"/>
</dbReference>
<dbReference type="HOGENOM" id="CLU_081378_0_0_2"/>
<dbReference type="InterPro" id="IPR050075">
    <property type="entry name" value="LeuD"/>
</dbReference>
<dbReference type="PANTHER" id="PTHR43345:SF5">
    <property type="entry name" value="3-ISOPROPYLMALATE DEHYDRATASE SMALL SUBUNIT"/>
    <property type="match status" value="1"/>
</dbReference>
<name>L0K0F1_9EURY</name>
<evidence type="ECO:0000256" key="10">
    <source>
        <dbReference type="ARBA" id="ARBA00023239"/>
    </source>
</evidence>
<keyword evidence="8" id="KW-0432">Leucine biosynthesis</keyword>
<feature type="compositionally biased region" description="Basic and acidic residues" evidence="12">
    <location>
        <begin position="41"/>
        <end position="50"/>
    </location>
</feature>
<dbReference type="NCBIfam" id="TIGR00171">
    <property type="entry name" value="leuD"/>
    <property type="match status" value="1"/>
</dbReference>
<sequence>MSREDERSESSERASSAEQRSADHSSGQSPQEDGRTPASTAEDREIRTDGGDDVEIPEVNHVSGSGLPIRGNDIDTDQIIPARFMKVVTFDGLGEFAFFDQRFDEDDDQKDHPFNEERFQDSSVMVVNSNFGCGSSREHAPQALMRWGIDAIIGESFAEIFAGNCLALGIPTVTADGETIEALQDWVDENPDGDVEIDVAAETVTYGEETIDVTVDDAQRKALVEGVWDTTALMKSNAGAVRDTARELPYVESEAIPEAE</sequence>
<feature type="region of interest" description="Disordered" evidence="12">
    <location>
        <begin position="1"/>
        <end position="73"/>
    </location>
</feature>
<dbReference type="InterPro" id="IPR015928">
    <property type="entry name" value="Aconitase/3IPM_dehydase_swvl"/>
</dbReference>
<keyword evidence="11" id="KW-0100">Branched-chain amino acid biosynthesis</keyword>
<feature type="compositionally biased region" description="Basic and acidic residues" evidence="12">
    <location>
        <begin position="1"/>
        <end position="12"/>
    </location>
</feature>
<dbReference type="EMBL" id="CP003929">
    <property type="protein sequence ID" value="AGB38481.1"/>
    <property type="molecule type" value="Genomic_DNA"/>
</dbReference>
<keyword evidence="10 14" id="KW-0456">Lyase</keyword>
<dbReference type="InterPro" id="IPR004431">
    <property type="entry name" value="3-IsopropMal_deHydase_ssu"/>
</dbReference>
<evidence type="ECO:0000313" key="15">
    <source>
        <dbReference type="Proteomes" id="UP000010878"/>
    </source>
</evidence>
<evidence type="ECO:0000256" key="12">
    <source>
        <dbReference type="SAM" id="MobiDB-lite"/>
    </source>
</evidence>
<evidence type="ECO:0000256" key="1">
    <source>
        <dbReference type="ARBA" id="ARBA00000491"/>
    </source>
</evidence>
<dbReference type="GO" id="GO:0009098">
    <property type="term" value="P:L-leucine biosynthetic process"/>
    <property type="evidence" value="ECO:0007669"/>
    <property type="project" value="UniProtKB-UniPathway"/>
</dbReference>
<dbReference type="SUPFAM" id="SSF52016">
    <property type="entry name" value="LeuD/IlvD-like"/>
    <property type="match status" value="1"/>
</dbReference>